<name>A0ABS0XUP2_9SPHN</name>
<keyword evidence="1" id="KW-0812">Transmembrane</keyword>
<evidence type="ECO:0000313" key="3">
    <source>
        <dbReference type="Proteomes" id="UP000640426"/>
    </source>
</evidence>
<dbReference type="RefSeq" id="WP_199040931.1">
    <property type="nucleotide sequence ID" value="NZ_JAELXS010000013.1"/>
</dbReference>
<comment type="caution">
    <text evidence="2">The sequence shown here is derived from an EMBL/GenBank/DDBJ whole genome shotgun (WGS) entry which is preliminary data.</text>
</comment>
<feature type="transmembrane region" description="Helical" evidence="1">
    <location>
        <begin position="99"/>
        <end position="119"/>
    </location>
</feature>
<evidence type="ECO:0000313" key="2">
    <source>
        <dbReference type="EMBL" id="MBJ6123455.1"/>
    </source>
</evidence>
<evidence type="ECO:0008006" key="4">
    <source>
        <dbReference type="Google" id="ProtNLM"/>
    </source>
</evidence>
<gene>
    <name evidence="2" type="ORF">JAO74_16840</name>
</gene>
<reference evidence="3" key="1">
    <citation type="submission" date="2020-12" db="EMBL/GenBank/DDBJ databases">
        <title>Hymenobacter sp.</title>
        <authorList>
            <person name="Kim M.K."/>
        </authorList>
    </citation>
    <scope>NUCLEOTIDE SEQUENCE [LARGE SCALE GENOMIC DNA]</scope>
    <source>
        <strain evidence="3">BT553</strain>
    </source>
</reference>
<keyword evidence="1" id="KW-0472">Membrane</keyword>
<organism evidence="2 3">
    <name type="scientific">Sphingomonas mollis</name>
    <dbReference type="NCBI Taxonomy" id="2795726"/>
    <lineage>
        <taxon>Bacteria</taxon>
        <taxon>Pseudomonadati</taxon>
        <taxon>Pseudomonadota</taxon>
        <taxon>Alphaproteobacteria</taxon>
        <taxon>Sphingomonadales</taxon>
        <taxon>Sphingomonadaceae</taxon>
        <taxon>Sphingomonas</taxon>
    </lineage>
</organism>
<keyword evidence="3" id="KW-1185">Reference proteome</keyword>
<sequence length="175" mass="18670">MDKTFLADDLTLRSAPRQFAGDWLIAGLATLGAVIARLAVEHVVGGVAPFVLTFPAVMIATLVSGGRAGAIAAVSLQLLTIRYVFPNWISPRGGVSIDLANVILSTLALAGTIWATASYRRTAAVLRSRCEQQVHTLSLLNAEMDHRTKNNYQIAAGLACPPVLVFPRSRSSTRT</sequence>
<feature type="transmembrane region" description="Helical" evidence="1">
    <location>
        <begin position="20"/>
        <end position="40"/>
    </location>
</feature>
<keyword evidence="1" id="KW-1133">Transmembrane helix</keyword>
<dbReference type="Proteomes" id="UP000640426">
    <property type="component" value="Unassembled WGS sequence"/>
</dbReference>
<accession>A0ABS0XUP2</accession>
<feature type="transmembrane region" description="Helical" evidence="1">
    <location>
        <begin position="52"/>
        <end position="79"/>
    </location>
</feature>
<dbReference type="EMBL" id="JAELXS010000013">
    <property type="protein sequence ID" value="MBJ6123455.1"/>
    <property type="molecule type" value="Genomic_DNA"/>
</dbReference>
<protein>
    <recommendedName>
        <fullName evidence="4">Histidine kinase</fullName>
    </recommendedName>
</protein>
<proteinExistence type="predicted"/>
<evidence type="ECO:0000256" key="1">
    <source>
        <dbReference type="SAM" id="Phobius"/>
    </source>
</evidence>